<reference evidence="9 10" key="1">
    <citation type="submission" date="2018-08" db="EMBL/GenBank/DDBJ databases">
        <title>Sequencing the genomes of 1000 actinobacteria strains.</title>
        <authorList>
            <person name="Klenk H.-P."/>
        </authorList>
    </citation>
    <scope>NUCLEOTIDE SEQUENCE [LARGE SCALE GENOMIC DNA]</scope>
    <source>
        <strain evidence="9 10">DSM 44099</strain>
    </source>
</reference>
<evidence type="ECO:0000256" key="3">
    <source>
        <dbReference type="ARBA" id="ARBA00022475"/>
    </source>
</evidence>
<evidence type="ECO:0000313" key="10">
    <source>
        <dbReference type="Proteomes" id="UP000256913"/>
    </source>
</evidence>
<feature type="transmembrane region" description="Helical" evidence="7">
    <location>
        <begin position="32"/>
        <end position="52"/>
    </location>
</feature>
<keyword evidence="2 7" id="KW-0813">Transport</keyword>
<gene>
    <name evidence="9" type="ORF">DFJ67_4320</name>
</gene>
<feature type="transmembrane region" description="Helical" evidence="7">
    <location>
        <begin position="213"/>
        <end position="238"/>
    </location>
</feature>
<evidence type="ECO:0000256" key="1">
    <source>
        <dbReference type="ARBA" id="ARBA00004651"/>
    </source>
</evidence>
<comment type="caution">
    <text evidence="9">The sequence shown here is derived from an EMBL/GenBank/DDBJ whole genome shotgun (WGS) entry which is preliminary data.</text>
</comment>
<comment type="similarity">
    <text evidence="7">Belongs to the binding-protein-dependent transport system permease family.</text>
</comment>
<keyword evidence="6 7" id="KW-0472">Membrane</keyword>
<feature type="transmembrane region" description="Helical" evidence="7">
    <location>
        <begin position="258"/>
        <end position="277"/>
    </location>
</feature>
<dbReference type="PANTHER" id="PTHR43386:SF1">
    <property type="entry name" value="D,D-DIPEPTIDE TRANSPORT SYSTEM PERMEASE PROTEIN DDPC-RELATED"/>
    <property type="match status" value="1"/>
</dbReference>
<comment type="subcellular location">
    <subcellularLocation>
        <location evidence="1 7">Cell membrane</location>
        <topology evidence="1 7">Multi-pass membrane protein</topology>
    </subcellularLocation>
</comment>
<keyword evidence="3" id="KW-1003">Cell membrane</keyword>
<keyword evidence="5 7" id="KW-1133">Transmembrane helix</keyword>
<dbReference type="RefSeq" id="WP_116069605.1">
    <property type="nucleotide sequence ID" value="NZ_BONB01000062.1"/>
</dbReference>
<dbReference type="AlphaFoldDB" id="A0A3D9ZQQ2"/>
<evidence type="ECO:0000259" key="8">
    <source>
        <dbReference type="PROSITE" id="PS50928"/>
    </source>
</evidence>
<dbReference type="GO" id="GO:0005886">
    <property type="term" value="C:plasma membrane"/>
    <property type="evidence" value="ECO:0007669"/>
    <property type="project" value="UniProtKB-SubCell"/>
</dbReference>
<dbReference type="Gene3D" id="1.10.3720.10">
    <property type="entry name" value="MetI-like"/>
    <property type="match status" value="1"/>
</dbReference>
<organism evidence="9 10">
    <name type="scientific">Asanoa ferruginea</name>
    <dbReference type="NCBI Taxonomy" id="53367"/>
    <lineage>
        <taxon>Bacteria</taxon>
        <taxon>Bacillati</taxon>
        <taxon>Actinomycetota</taxon>
        <taxon>Actinomycetes</taxon>
        <taxon>Micromonosporales</taxon>
        <taxon>Micromonosporaceae</taxon>
        <taxon>Asanoa</taxon>
    </lineage>
</organism>
<dbReference type="EMBL" id="QUMQ01000001">
    <property type="protein sequence ID" value="REF98303.1"/>
    <property type="molecule type" value="Genomic_DNA"/>
</dbReference>
<dbReference type="InterPro" id="IPR000515">
    <property type="entry name" value="MetI-like"/>
</dbReference>
<feature type="transmembrane region" description="Helical" evidence="7">
    <location>
        <begin position="158"/>
        <end position="174"/>
    </location>
</feature>
<dbReference type="PANTHER" id="PTHR43386">
    <property type="entry name" value="OLIGOPEPTIDE TRANSPORT SYSTEM PERMEASE PROTEIN APPC"/>
    <property type="match status" value="1"/>
</dbReference>
<dbReference type="SUPFAM" id="SSF161098">
    <property type="entry name" value="MetI-like"/>
    <property type="match status" value="1"/>
</dbReference>
<dbReference type="OrthoDB" id="9812701at2"/>
<evidence type="ECO:0000256" key="7">
    <source>
        <dbReference type="RuleBase" id="RU363032"/>
    </source>
</evidence>
<evidence type="ECO:0000256" key="6">
    <source>
        <dbReference type="ARBA" id="ARBA00023136"/>
    </source>
</evidence>
<dbReference type="Pfam" id="PF00528">
    <property type="entry name" value="BPD_transp_1"/>
    <property type="match status" value="1"/>
</dbReference>
<name>A0A3D9ZQQ2_9ACTN</name>
<evidence type="ECO:0000256" key="5">
    <source>
        <dbReference type="ARBA" id="ARBA00022989"/>
    </source>
</evidence>
<feature type="transmembrane region" description="Helical" evidence="7">
    <location>
        <begin position="131"/>
        <end position="152"/>
    </location>
</feature>
<evidence type="ECO:0000256" key="2">
    <source>
        <dbReference type="ARBA" id="ARBA00022448"/>
    </source>
</evidence>
<dbReference type="PROSITE" id="PS50928">
    <property type="entry name" value="ABC_TM1"/>
    <property type="match status" value="1"/>
</dbReference>
<feature type="transmembrane region" description="Helical" evidence="7">
    <location>
        <begin position="98"/>
        <end position="119"/>
    </location>
</feature>
<dbReference type="Proteomes" id="UP000256913">
    <property type="component" value="Unassembled WGS sequence"/>
</dbReference>
<keyword evidence="4 7" id="KW-0812">Transmembrane</keyword>
<evidence type="ECO:0000313" key="9">
    <source>
        <dbReference type="EMBL" id="REF98303.1"/>
    </source>
</evidence>
<proteinExistence type="inferred from homology"/>
<dbReference type="InterPro" id="IPR050366">
    <property type="entry name" value="BP-dependent_transpt_permease"/>
</dbReference>
<dbReference type="CDD" id="cd06261">
    <property type="entry name" value="TM_PBP2"/>
    <property type="match status" value="1"/>
</dbReference>
<feature type="domain" description="ABC transmembrane type-1" evidence="8">
    <location>
        <begin position="92"/>
        <end position="281"/>
    </location>
</feature>
<dbReference type="GO" id="GO:0055085">
    <property type="term" value="P:transmembrane transport"/>
    <property type="evidence" value="ECO:0007669"/>
    <property type="project" value="InterPro"/>
</dbReference>
<accession>A0A3D9ZQQ2</accession>
<protein>
    <submittedName>
        <fullName evidence="9">Peptide/nickel transport system permease protein</fullName>
    </submittedName>
</protein>
<sequence length="286" mass="29603">MPEQFTEAEVELAPSAPTRTATLRRTLRRPTLVASWLVLAVVALWTVMPGAFTTGDPLKIGSGDSFAAPSLSHPFGTDQLGRDLLTRTIFGTSETVKATLLAVLLGLIVGSILGVLSGLARGLVDTVIGRLVAVLLAIPGLLLAMAVVAALGYGTTNIAIAVGVASIAPFARVMRSEVIRVASIDYVTAAYGSGAGFLRTAWNHVLPNAAPTVLALAALECGSALLAVASLGFLGFGTPPPQPEWGLAVAEGRNYLSTYPWISLLPGLIIVIVVVATNRISKSLGR</sequence>
<dbReference type="InterPro" id="IPR035906">
    <property type="entry name" value="MetI-like_sf"/>
</dbReference>
<keyword evidence="10" id="KW-1185">Reference proteome</keyword>
<evidence type="ECO:0000256" key="4">
    <source>
        <dbReference type="ARBA" id="ARBA00022692"/>
    </source>
</evidence>